<evidence type="ECO:0000256" key="2">
    <source>
        <dbReference type="ARBA" id="ARBA00010730"/>
    </source>
</evidence>
<feature type="region of interest" description="Disordered" evidence="9">
    <location>
        <begin position="704"/>
        <end position="731"/>
    </location>
</feature>
<dbReference type="InterPro" id="IPR040720">
    <property type="entry name" value="GH81_C"/>
</dbReference>
<dbReference type="OMA" id="AHDNGNS"/>
<keyword evidence="6" id="KW-0326">Glycosidase</keyword>
<dbReference type="EC" id="3.2.1.39" evidence="3"/>
<feature type="domain" description="Glycosyl hydrolase family 81 N-terminal" evidence="11">
    <location>
        <begin position="215"/>
        <end position="520"/>
    </location>
</feature>
<evidence type="ECO:0000256" key="4">
    <source>
        <dbReference type="ARBA" id="ARBA00022801"/>
    </source>
</evidence>
<evidence type="ECO:0000256" key="5">
    <source>
        <dbReference type="ARBA" id="ARBA00023277"/>
    </source>
</evidence>
<dbReference type="InterPro" id="IPR005200">
    <property type="entry name" value="Endo-beta-glucanase"/>
</dbReference>
<reference evidence="13 14" key="1">
    <citation type="submission" date="2016-04" db="EMBL/GenBank/DDBJ databases">
        <title>Evolutionary innovation and constraint leading to complex multicellularity in the Ascomycota.</title>
        <authorList>
            <person name="Cisse O."/>
            <person name="Nguyen A."/>
            <person name="Hewitt D.A."/>
            <person name="Jedd G."/>
            <person name="Stajich J.E."/>
        </authorList>
    </citation>
    <scope>NUCLEOTIDE SEQUENCE [LARGE SCALE GENOMIC DNA]</scope>
    <source>
        <strain evidence="13 14">DAH-3</strain>
    </source>
</reference>
<comment type="catalytic activity">
    <reaction evidence="1">
        <text>Hydrolysis of (1-&gt;3)-beta-D-glucosidic linkages in (1-&gt;3)-beta-D-glucans.</text>
        <dbReference type="EC" id="3.2.1.39"/>
    </reaction>
</comment>
<keyword evidence="7" id="KW-0961">Cell wall biogenesis/degradation</keyword>
<keyword evidence="8" id="KW-0624">Polysaccharide degradation</keyword>
<dbReference type="InterPro" id="IPR040451">
    <property type="entry name" value="GH81_N"/>
</dbReference>
<evidence type="ECO:0000256" key="8">
    <source>
        <dbReference type="ARBA" id="ARBA00023326"/>
    </source>
</evidence>
<evidence type="ECO:0000259" key="11">
    <source>
        <dbReference type="Pfam" id="PF03639"/>
    </source>
</evidence>
<dbReference type="PANTHER" id="PTHR31983:SF0">
    <property type="entry name" value="GLUCAN ENDO-1,3-BETA-D-GLUCOSIDASE 2"/>
    <property type="match status" value="1"/>
</dbReference>
<dbReference type="PROSITE" id="PS52008">
    <property type="entry name" value="GH81"/>
    <property type="match status" value="1"/>
</dbReference>
<feature type="compositionally biased region" description="Polar residues" evidence="9">
    <location>
        <begin position="715"/>
        <end position="731"/>
    </location>
</feature>
<feature type="signal peptide" evidence="10">
    <location>
        <begin position="1"/>
        <end position="20"/>
    </location>
</feature>
<dbReference type="Pfam" id="PF03639">
    <property type="entry name" value="Glyco_hydro_81"/>
    <property type="match status" value="1"/>
</dbReference>
<keyword evidence="5" id="KW-0119">Carbohydrate metabolism</keyword>
<keyword evidence="10" id="KW-0732">Signal</keyword>
<sequence length="731" mass="78354">MHLMHLLVLVVLLCSNVVIGSSTDCPTPYPNDRIYPPPARHHYEDLNQHLDPQNLVKRGSEGQDISSLIASQNQVLTRVSGSKLPITAAVPKTATSLVTPKVSVHETILSSSIIRQSLASPSSVLVRSTINTKLPTAGVETAAPVVTVTATSVLAISASVNTETQTLANSAPSPIGLAAIGSSNIFTPISQGAPNSHQFPSKQNFYKPLGLSGADISKPIGTNKFYENLLTGDGTNPVFSLPYALWWTPQTNSSPAGINIEHYDTNQYYYGRITGNIAGYYGSPLGVVSFRFGASEFSSGTAMYVDTPTTMSINMNVRISLSRMTCSIVQGMAFITFNYYSATPKIYTQVQVSTVSRSSGPGNSLKFQILLLDGKTWVMYVYPNLQVSQSAFNLQIVDNANLVASSRFTGYIQIAKVPSGSSPGAFDSYSGIYATRVTLAGSVSGSSGSYSFQYSTAGGRAGATLLTYLLPHLVASLSRGSLTSLKLASQTRGMMTGCGGSMLTFTEKNLPWNVGFLPYSASGRSPSWSASEIQKITSAANIEAALDMSAQSNLNSIYFAGKILQKFAYVCLTANSIIVNHALMNSCLNSLKSAISRFVNNQEINPLAYDTVWKGVVSTAGLTDGSFQDFGNAVYNDHHFHYGYIVHTAAIIGFLDNSWATANKNWVNTLIRDVANPSTADSYFPQFRSFDWFAGHSWSAGITAVPDGRNEESSSEGINTPATSHTNTPRL</sequence>
<organism evidence="13 14">
    <name type="scientific">Neolecta irregularis (strain DAH-3)</name>
    <dbReference type="NCBI Taxonomy" id="1198029"/>
    <lineage>
        <taxon>Eukaryota</taxon>
        <taxon>Fungi</taxon>
        <taxon>Dikarya</taxon>
        <taxon>Ascomycota</taxon>
        <taxon>Taphrinomycotina</taxon>
        <taxon>Neolectales</taxon>
        <taxon>Neolectaceae</taxon>
        <taxon>Neolecta</taxon>
    </lineage>
</organism>
<evidence type="ECO:0000256" key="9">
    <source>
        <dbReference type="SAM" id="MobiDB-lite"/>
    </source>
</evidence>
<dbReference type="Gene3D" id="2.70.98.30">
    <property type="entry name" value="Golgi alpha-mannosidase II, domain 4"/>
    <property type="match status" value="1"/>
</dbReference>
<dbReference type="STRING" id="1198029.A0A1U7LJ81"/>
<feature type="domain" description="Glycosyl hydrolase family 81 C-terminal" evidence="12">
    <location>
        <begin position="529"/>
        <end position="720"/>
    </location>
</feature>
<feature type="chain" id="PRO_5012097927" description="glucan endo-1,3-beta-D-glucosidase" evidence="10">
    <location>
        <begin position="21"/>
        <end position="731"/>
    </location>
</feature>
<name>A0A1U7LJ81_NEOID</name>
<dbReference type="EMBL" id="LXFE01003012">
    <property type="protein sequence ID" value="OLL22612.1"/>
    <property type="molecule type" value="Genomic_DNA"/>
</dbReference>
<keyword evidence="4" id="KW-0378">Hydrolase</keyword>
<dbReference type="OrthoDB" id="4473401at2759"/>
<evidence type="ECO:0000256" key="7">
    <source>
        <dbReference type="ARBA" id="ARBA00023316"/>
    </source>
</evidence>
<dbReference type="PANTHER" id="PTHR31983">
    <property type="entry name" value="ENDO-1,3(4)-BETA-GLUCANASE 1"/>
    <property type="match status" value="1"/>
</dbReference>
<dbReference type="Gene3D" id="1.10.287.1170">
    <property type="entry name" value="glycoside hydrolase family 81 endo-[beta] glucanase"/>
    <property type="match status" value="1"/>
</dbReference>
<dbReference type="Proteomes" id="UP000186594">
    <property type="component" value="Unassembled WGS sequence"/>
</dbReference>
<dbReference type="GO" id="GO:0071555">
    <property type="term" value="P:cell wall organization"/>
    <property type="evidence" value="ECO:0007669"/>
    <property type="project" value="UniProtKB-KW"/>
</dbReference>
<evidence type="ECO:0000256" key="3">
    <source>
        <dbReference type="ARBA" id="ARBA00012780"/>
    </source>
</evidence>
<gene>
    <name evidence="13" type="ORF">NEOLI_000238</name>
</gene>
<dbReference type="AlphaFoldDB" id="A0A1U7LJ81"/>
<dbReference type="GO" id="GO:0042973">
    <property type="term" value="F:glucan endo-1,3-beta-D-glucosidase activity"/>
    <property type="evidence" value="ECO:0007669"/>
    <property type="project" value="UniProtKB-EC"/>
</dbReference>
<evidence type="ECO:0000256" key="10">
    <source>
        <dbReference type="SAM" id="SignalP"/>
    </source>
</evidence>
<accession>A0A1U7LJ81</accession>
<evidence type="ECO:0000259" key="12">
    <source>
        <dbReference type="Pfam" id="PF17652"/>
    </source>
</evidence>
<dbReference type="GO" id="GO:0052861">
    <property type="term" value="F:endo-1,3(4)-beta-glucanase activity"/>
    <property type="evidence" value="ECO:0007669"/>
    <property type="project" value="InterPro"/>
</dbReference>
<evidence type="ECO:0000256" key="6">
    <source>
        <dbReference type="ARBA" id="ARBA00023295"/>
    </source>
</evidence>
<evidence type="ECO:0000313" key="13">
    <source>
        <dbReference type="EMBL" id="OLL22612.1"/>
    </source>
</evidence>
<evidence type="ECO:0000256" key="1">
    <source>
        <dbReference type="ARBA" id="ARBA00000382"/>
    </source>
</evidence>
<dbReference type="Pfam" id="PF17652">
    <property type="entry name" value="Glyco_hydro81C"/>
    <property type="match status" value="1"/>
</dbReference>
<protein>
    <recommendedName>
        <fullName evidence="3">glucan endo-1,3-beta-D-glucosidase</fullName>
        <ecNumber evidence="3">3.2.1.39</ecNumber>
    </recommendedName>
</protein>
<evidence type="ECO:0000313" key="14">
    <source>
        <dbReference type="Proteomes" id="UP000186594"/>
    </source>
</evidence>
<comment type="similarity">
    <text evidence="2">Belongs to the glycosyl hydrolase 81 family.</text>
</comment>
<dbReference type="GO" id="GO:0009986">
    <property type="term" value="C:cell surface"/>
    <property type="evidence" value="ECO:0007669"/>
    <property type="project" value="TreeGrafter"/>
</dbReference>
<proteinExistence type="inferred from homology"/>
<keyword evidence="14" id="KW-1185">Reference proteome</keyword>
<comment type="caution">
    <text evidence="13">The sequence shown here is derived from an EMBL/GenBank/DDBJ whole genome shotgun (WGS) entry which is preliminary data.</text>
</comment>
<dbReference type="GO" id="GO:0000272">
    <property type="term" value="P:polysaccharide catabolic process"/>
    <property type="evidence" value="ECO:0007669"/>
    <property type="project" value="UniProtKB-KW"/>
</dbReference>